<accession>A0A8J3I184</accession>
<keyword evidence="6" id="KW-1185">Reference proteome</keyword>
<dbReference type="GO" id="GO:0004066">
    <property type="term" value="F:asparagine synthase (glutamine-hydrolyzing) activity"/>
    <property type="evidence" value="ECO:0007669"/>
    <property type="project" value="UniProtKB-EC"/>
</dbReference>
<dbReference type="PANTHER" id="PTHR43284:SF1">
    <property type="entry name" value="ASPARAGINE SYNTHETASE"/>
    <property type="match status" value="1"/>
</dbReference>
<evidence type="ECO:0000256" key="2">
    <source>
        <dbReference type="ARBA" id="ARBA00012737"/>
    </source>
</evidence>
<dbReference type="GO" id="GO:0006529">
    <property type="term" value="P:asparagine biosynthetic process"/>
    <property type="evidence" value="ECO:0007669"/>
    <property type="project" value="UniProtKB-KW"/>
</dbReference>
<gene>
    <name evidence="5" type="ORF">KSX_12070</name>
</gene>
<proteinExistence type="predicted"/>
<evidence type="ECO:0000256" key="3">
    <source>
        <dbReference type="ARBA" id="ARBA00022888"/>
    </source>
</evidence>
<dbReference type="PANTHER" id="PTHR43284">
    <property type="entry name" value="ASPARAGINE SYNTHETASE (GLUTAMINE-HYDROLYZING)"/>
    <property type="match status" value="1"/>
</dbReference>
<keyword evidence="3" id="KW-0028">Amino-acid biosynthesis</keyword>
<comment type="pathway">
    <text evidence="1">Amino-acid biosynthesis; L-asparagine biosynthesis; L-asparagine from L-aspartate (L-Gln route): step 1/1.</text>
</comment>
<dbReference type="AlphaFoldDB" id="A0A8J3I184"/>
<dbReference type="EMBL" id="BNJF01000001">
    <property type="protein sequence ID" value="GHO43044.1"/>
    <property type="molecule type" value="Genomic_DNA"/>
</dbReference>
<evidence type="ECO:0000313" key="6">
    <source>
        <dbReference type="Proteomes" id="UP000612362"/>
    </source>
</evidence>
<dbReference type="Gene3D" id="3.40.50.620">
    <property type="entry name" value="HUPs"/>
    <property type="match status" value="1"/>
</dbReference>
<dbReference type="InterPro" id="IPR051786">
    <property type="entry name" value="ASN_synthetase/amidase"/>
</dbReference>
<protein>
    <recommendedName>
        <fullName evidence="2">asparagine synthase (glutamine-hydrolyzing)</fullName>
        <ecNumber evidence="2">6.3.5.4</ecNumber>
    </recommendedName>
</protein>
<dbReference type="Gene3D" id="3.60.20.10">
    <property type="entry name" value="Glutamine Phosphoribosylpyrophosphate, subunit 1, domain 1"/>
    <property type="match status" value="1"/>
</dbReference>
<name>A0A8J3I184_9CHLR</name>
<evidence type="ECO:0000313" key="5">
    <source>
        <dbReference type="EMBL" id="GHO43044.1"/>
    </source>
</evidence>
<evidence type="ECO:0000256" key="4">
    <source>
        <dbReference type="ARBA" id="ARBA00048741"/>
    </source>
</evidence>
<dbReference type="SUPFAM" id="SSF56235">
    <property type="entry name" value="N-terminal nucleophile aminohydrolases (Ntn hydrolases)"/>
    <property type="match status" value="1"/>
</dbReference>
<keyword evidence="3" id="KW-0061">Asparagine biosynthesis</keyword>
<evidence type="ECO:0000256" key="1">
    <source>
        <dbReference type="ARBA" id="ARBA00005187"/>
    </source>
</evidence>
<dbReference type="SUPFAM" id="SSF52402">
    <property type="entry name" value="Adenine nucleotide alpha hydrolases-like"/>
    <property type="match status" value="1"/>
</dbReference>
<comment type="caution">
    <text evidence="5">The sequence shown here is derived from an EMBL/GenBank/DDBJ whole genome shotgun (WGS) entry which is preliminary data.</text>
</comment>
<sequence>MAVLAGWITSEQVPLETIEQVLTSMGNALERAGGTPARSAQPGAGILSFSDTAYATRQNDDPPLLDWTPERRTLVYRRPVSGQHPLYYIEDWPAQGNLLFASEIKALLAVGIPRRLRPAGLAALLRYGFLPAPWTLFEDINIVPAGSHLRWQHTRLIISPPVAPSSEVTTPTRPDQIRDQLQEIVSGLIPPHPQPIVGYTGGDTDSTLALALAAYASENTSQQPLTLTSFDYKQSRDIKRRAYLRDLSQHWQSQLLEVGGVDQPEFWHATLYATETPCLDTRLLAWHQLLHTSALETGARVAFCGLGGSSHLETAAQPPMSDPLSAYAQTQQEALAYDLFSYFTSDLREAIHGTEPWELTTHARRLARLAEQLPHSEQRQTYLDRHLRLPDGLVAPITKLAQQEHIALHSPYLHPHLLSSLSPMPARDILAGVLPDGASPLLTNEQASLTLPCASLWQVEHSELLQSLLSVEALRATGLFDAQAVQQLLRQPPPPHISTSGRHPLVAIVTLQLWCQLYGVSWS</sequence>
<organism evidence="5 6">
    <name type="scientific">Ktedonospora formicarum</name>
    <dbReference type="NCBI Taxonomy" id="2778364"/>
    <lineage>
        <taxon>Bacteria</taxon>
        <taxon>Bacillati</taxon>
        <taxon>Chloroflexota</taxon>
        <taxon>Ktedonobacteria</taxon>
        <taxon>Ktedonobacterales</taxon>
        <taxon>Ktedonobacteraceae</taxon>
        <taxon>Ktedonospora</taxon>
    </lineage>
</organism>
<dbReference type="RefSeq" id="WP_220192535.1">
    <property type="nucleotide sequence ID" value="NZ_BNJF01000001.1"/>
</dbReference>
<dbReference type="Proteomes" id="UP000612362">
    <property type="component" value="Unassembled WGS sequence"/>
</dbReference>
<dbReference type="InterPro" id="IPR014729">
    <property type="entry name" value="Rossmann-like_a/b/a_fold"/>
</dbReference>
<dbReference type="InterPro" id="IPR029055">
    <property type="entry name" value="Ntn_hydrolases_N"/>
</dbReference>
<dbReference type="EC" id="6.3.5.4" evidence="2"/>
<comment type="catalytic activity">
    <reaction evidence="4">
        <text>L-aspartate + L-glutamine + ATP + H2O = L-asparagine + L-glutamate + AMP + diphosphate + H(+)</text>
        <dbReference type="Rhea" id="RHEA:12228"/>
        <dbReference type="ChEBI" id="CHEBI:15377"/>
        <dbReference type="ChEBI" id="CHEBI:15378"/>
        <dbReference type="ChEBI" id="CHEBI:29985"/>
        <dbReference type="ChEBI" id="CHEBI:29991"/>
        <dbReference type="ChEBI" id="CHEBI:30616"/>
        <dbReference type="ChEBI" id="CHEBI:33019"/>
        <dbReference type="ChEBI" id="CHEBI:58048"/>
        <dbReference type="ChEBI" id="CHEBI:58359"/>
        <dbReference type="ChEBI" id="CHEBI:456215"/>
        <dbReference type="EC" id="6.3.5.4"/>
    </reaction>
</comment>
<reference evidence="5" key="1">
    <citation type="submission" date="2020-10" db="EMBL/GenBank/DDBJ databases">
        <title>Taxonomic study of unclassified bacteria belonging to the class Ktedonobacteria.</title>
        <authorList>
            <person name="Yabe S."/>
            <person name="Wang C.M."/>
            <person name="Zheng Y."/>
            <person name="Sakai Y."/>
            <person name="Cavaletti L."/>
            <person name="Monciardini P."/>
            <person name="Donadio S."/>
        </authorList>
    </citation>
    <scope>NUCLEOTIDE SEQUENCE</scope>
    <source>
        <strain evidence="5">SOSP1-1</strain>
    </source>
</reference>